<dbReference type="EC" id="1.11.1.-" evidence="2"/>
<dbReference type="PANTHER" id="PTHR34599">
    <property type="entry name" value="PEROXIDASE-RELATED"/>
    <property type="match status" value="1"/>
</dbReference>
<dbReference type="PANTHER" id="PTHR34599:SF1">
    <property type="entry name" value="PHOSPHATIDIC ACID PHOSPHATASE TYPE 2_HALOPEROXIDASE DOMAIN-CONTAINING PROTEIN"/>
    <property type="match status" value="1"/>
</dbReference>
<dbReference type="CDD" id="cd03398">
    <property type="entry name" value="PAP2_haloperoxidase"/>
    <property type="match status" value="1"/>
</dbReference>
<feature type="domain" description="Phosphatidic acid phosphatase type 2/haloperoxidase" evidence="1">
    <location>
        <begin position="5"/>
        <end position="125"/>
    </location>
</feature>
<proteinExistence type="predicted"/>
<protein>
    <submittedName>
        <fullName evidence="2">Vanadium-dependent haloperoxidase</fullName>
        <ecNumber evidence="2">1.11.1.-</ecNumber>
    </submittedName>
</protein>
<dbReference type="InterPro" id="IPR052559">
    <property type="entry name" value="V-haloperoxidase"/>
</dbReference>
<dbReference type="Pfam" id="PF01569">
    <property type="entry name" value="PAP2"/>
    <property type="match status" value="1"/>
</dbReference>
<keyword evidence="2" id="KW-0575">Peroxidase</keyword>
<evidence type="ECO:0000259" key="1">
    <source>
        <dbReference type="Pfam" id="PF01569"/>
    </source>
</evidence>
<dbReference type="RefSeq" id="WP_353722332.1">
    <property type="nucleotide sequence ID" value="NZ_CP159289.1"/>
</dbReference>
<dbReference type="Gene3D" id="1.10.606.20">
    <property type="match status" value="1"/>
</dbReference>
<reference evidence="2" key="1">
    <citation type="submission" date="2024-06" db="EMBL/GenBank/DDBJ databases">
        <title>Sequencing and assembly of the genome of Dyadobacter sp. strain 676, a symbiont of Cyamopsis tetragonoloba.</title>
        <authorList>
            <person name="Guro P."/>
            <person name="Sazanova A."/>
            <person name="Kuznetsova I."/>
            <person name="Belimov A."/>
            <person name="Safronova V."/>
        </authorList>
    </citation>
    <scope>NUCLEOTIDE SEQUENCE</scope>
    <source>
        <strain evidence="2">676</strain>
    </source>
</reference>
<keyword evidence="2" id="KW-0560">Oxidoreductase</keyword>
<accession>A0AAU8FSB6</accession>
<sequence>MLTSIALFDGFISCWDEKYRSQVIRPETVINAYVDEKWRPLLQTPPFPEYTSGHSVISTAAAIVLESELGKDFAFDDRTEMPYGLPMRRFASFSAAADEAAVSRLYGGIHYRSAIVNGQQQGRGVGNQVIQKIRLKAPINK</sequence>
<dbReference type="InterPro" id="IPR000326">
    <property type="entry name" value="PAP2/HPO"/>
</dbReference>
<dbReference type="EMBL" id="CP159289">
    <property type="protein sequence ID" value="XCH27070.1"/>
    <property type="molecule type" value="Genomic_DNA"/>
</dbReference>
<name>A0AAU8FSB6_9BACT</name>
<dbReference type="AlphaFoldDB" id="A0AAU8FSB6"/>
<dbReference type="GO" id="GO:0004601">
    <property type="term" value="F:peroxidase activity"/>
    <property type="evidence" value="ECO:0007669"/>
    <property type="project" value="UniProtKB-KW"/>
</dbReference>
<dbReference type="SUPFAM" id="SSF48317">
    <property type="entry name" value="Acid phosphatase/Vanadium-dependent haloperoxidase"/>
    <property type="match status" value="1"/>
</dbReference>
<evidence type="ECO:0000313" key="2">
    <source>
        <dbReference type="EMBL" id="XCH27070.1"/>
    </source>
</evidence>
<dbReference type="InterPro" id="IPR036938">
    <property type="entry name" value="PAP2/HPO_sf"/>
</dbReference>
<organism evidence="2">
    <name type="scientific">Dyadobacter sp. 676</name>
    <dbReference type="NCBI Taxonomy" id="3088362"/>
    <lineage>
        <taxon>Bacteria</taxon>
        <taxon>Pseudomonadati</taxon>
        <taxon>Bacteroidota</taxon>
        <taxon>Cytophagia</taxon>
        <taxon>Cytophagales</taxon>
        <taxon>Spirosomataceae</taxon>
        <taxon>Dyadobacter</taxon>
    </lineage>
</organism>
<gene>
    <name evidence="2" type="ORF">ABV298_11975</name>
</gene>